<proteinExistence type="predicted"/>
<accession>A0A4Z2JBB8</accession>
<dbReference type="EMBL" id="SRLO01000014">
    <property type="protein sequence ID" value="TNN86612.1"/>
    <property type="molecule type" value="Genomic_DNA"/>
</dbReference>
<name>A0A4Z2JBB8_9TELE</name>
<dbReference type="Proteomes" id="UP000314294">
    <property type="component" value="Unassembled WGS sequence"/>
</dbReference>
<sequence length="60" mass="6746">MANVPCGDAKRQHSFRFRGTGEQLENVFHPQESKHFTNGKVKERQLGCARPLAHHGPVHA</sequence>
<reference evidence="1 2" key="1">
    <citation type="submission" date="2019-03" db="EMBL/GenBank/DDBJ databases">
        <title>First draft genome of Liparis tanakae, snailfish: a comprehensive survey of snailfish specific genes.</title>
        <authorList>
            <person name="Kim W."/>
            <person name="Song I."/>
            <person name="Jeong J.-H."/>
            <person name="Kim D."/>
            <person name="Kim S."/>
            <person name="Ryu S."/>
            <person name="Song J.Y."/>
            <person name="Lee S.K."/>
        </authorList>
    </citation>
    <scope>NUCLEOTIDE SEQUENCE [LARGE SCALE GENOMIC DNA]</scope>
    <source>
        <tissue evidence="1">Muscle</tissue>
    </source>
</reference>
<organism evidence="1 2">
    <name type="scientific">Liparis tanakae</name>
    <name type="common">Tanaka's snailfish</name>
    <dbReference type="NCBI Taxonomy" id="230148"/>
    <lineage>
        <taxon>Eukaryota</taxon>
        <taxon>Metazoa</taxon>
        <taxon>Chordata</taxon>
        <taxon>Craniata</taxon>
        <taxon>Vertebrata</taxon>
        <taxon>Euteleostomi</taxon>
        <taxon>Actinopterygii</taxon>
        <taxon>Neopterygii</taxon>
        <taxon>Teleostei</taxon>
        <taxon>Neoteleostei</taxon>
        <taxon>Acanthomorphata</taxon>
        <taxon>Eupercaria</taxon>
        <taxon>Perciformes</taxon>
        <taxon>Cottioidei</taxon>
        <taxon>Cottales</taxon>
        <taxon>Liparidae</taxon>
        <taxon>Liparis</taxon>
    </lineage>
</organism>
<dbReference type="AlphaFoldDB" id="A0A4Z2JBB8"/>
<keyword evidence="2" id="KW-1185">Reference proteome</keyword>
<gene>
    <name evidence="1" type="ORF">EYF80_003080</name>
</gene>
<evidence type="ECO:0000313" key="1">
    <source>
        <dbReference type="EMBL" id="TNN86612.1"/>
    </source>
</evidence>
<comment type="caution">
    <text evidence="1">The sequence shown here is derived from an EMBL/GenBank/DDBJ whole genome shotgun (WGS) entry which is preliminary data.</text>
</comment>
<protein>
    <submittedName>
        <fullName evidence="1">Uncharacterized protein</fullName>
    </submittedName>
</protein>
<evidence type="ECO:0000313" key="2">
    <source>
        <dbReference type="Proteomes" id="UP000314294"/>
    </source>
</evidence>